<feature type="non-terminal residue" evidence="2">
    <location>
        <position position="1"/>
    </location>
</feature>
<sequence length="105" mass="12070">FMIWKILVLFMFVELISSEPEPEPEPVPVSRNSKDVSIQTDVDLDPRFLLLDLKREIGRLKDTFNALVAKIDTIPPSSIATKYIHNGLLSSICIIFTVYYHYKKS</sequence>
<keyword evidence="1" id="KW-0732">Signal</keyword>
<dbReference type="EMBL" id="U67153">
    <property type="protein sequence ID" value="AAB07546.1"/>
    <property type="molecule type" value="mRNA"/>
</dbReference>
<evidence type="ECO:0000256" key="1">
    <source>
        <dbReference type="SAM" id="SignalP"/>
    </source>
</evidence>
<feature type="signal peptide" evidence="1">
    <location>
        <begin position="1"/>
        <end position="18"/>
    </location>
</feature>
<feature type="chain" id="PRO_5004320512" evidence="1">
    <location>
        <begin position="19"/>
        <end position="105"/>
    </location>
</feature>
<dbReference type="HOGENOM" id="CLU_2253367_0_0_1"/>
<reference evidence="2" key="1">
    <citation type="submission" date="1996-08" db="EMBL/GenBank/DDBJ databases">
        <title>Identification and characterization of Sm13, a 13 kDa major tegumental antigen of Schistosoma mansoni.</title>
        <authorList>
            <person name="Abath F.G.C."/>
            <person name="Allen R."/>
            <person name="Jeffs S."/>
            <person name="Simpson A.J.G."/>
        </authorList>
    </citation>
    <scope>NUCLEOTIDE SEQUENCE</scope>
</reference>
<organism evidence="2">
    <name type="scientific">Schistosoma mansoni</name>
    <name type="common">Blood fluke</name>
    <dbReference type="NCBI Taxonomy" id="6183"/>
    <lineage>
        <taxon>Eukaryota</taxon>
        <taxon>Metazoa</taxon>
        <taxon>Spiralia</taxon>
        <taxon>Lophotrochozoa</taxon>
        <taxon>Platyhelminthes</taxon>
        <taxon>Trematoda</taxon>
        <taxon>Digenea</taxon>
        <taxon>Strigeidida</taxon>
        <taxon>Schistosomatoidea</taxon>
        <taxon>Schistosomatidae</taxon>
        <taxon>Schistosoma</taxon>
    </lineage>
</organism>
<proteinExistence type="evidence at transcript level"/>
<name>Q94759_SCHMA</name>
<accession>Q94759</accession>
<dbReference type="ExpressionAtlas" id="Q94759">
    <property type="expression patterns" value="differential"/>
</dbReference>
<dbReference type="AlphaFoldDB" id="Q94759"/>
<protein>
    <submittedName>
        <fullName evidence="2">13 kDa tegumental antigen Sm13</fullName>
    </submittedName>
</protein>
<evidence type="ECO:0000313" key="2">
    <source>
        <dbReference type="EMBL" id="AAB07546.1"/>
    </source>
</evidence>